<dbReference type="EC" id="2.1.1.-" evidence="1"/>
<keyword evidence="1" id="KW-0808">Transferase</keyword>
<reference evidence="2" key="1">
    <citation type="journal article" date="2019" name="Int. J. Syst. Evol. Microbiol.">
        <title>The Global Catalogue of Microorganisms (GCM) 10K type strain sequencing project: providing services to taxonomists for standard genome sequencing and annotation.</title>
        <authorList>
            <consortium name="The Broad Institute Genomics Platform"/>
            <consortium name="The Broad Institute Genome Sequencing Center for Infectious Disease"/>
            <person name="Wu L."/>
            <person name="Ma J."/>
        </authorList>
    </citation>
    <scope>NUCLEOTIDE SEQUENCE [LARGE SCALE GENOMIC DNA]</scope>
    <source>
        <strain evidence="2">CGMCC 4.7106</strain>
    </source>
</reference>
<proteinExistence type="predicted"/>
<dbReference type="Proteomes" id="UP001597375">
    <property type="component" value="Unassembled WGS sequence"/>
</dbReference>
<gene>
    <name evidence="1" type="ORF">ACFSSA_03275</name>
</gene>
<keyword evidence="1" id="KW-0489">Methyltransferase</keyword>
<dbReference type="PANTHER" id="PTHR43832">
    <property type="match status" value="1"/>
</dbReference>
<dbReference type="GO" id="GO:0032259">
    <property type="term" value="P:methylation"/>
    <property type="evidence" value="ECO:0007669"/>
    <property type="project" value="UniProtKB-KW"/>
</dbReference>
<evidence type="ECO:0000313" key="2">
    <source>
        <dbReference type="Proteomes" id="UP001597375"/>
    </source>
</evidence>
<keyword evidence="2" id="KW-1185">Reference proteome</keyword>
<accession>A0ABW5D4P7</accession>
<evidence type="ECO:0000313" key="1">
    <source>
        <dbReference type="EMBL" id="MFD2255686.1"/>
    </source>
</evidence>
<dbReference type="SUPFAM" id="SSF53335">
    <property type="entry name" value="S-adenosyl-L-methionine-dependent methyltransferases"/>
    <property type="match status" value="1"/>
</dbReference>
<sequence>MKSTDLLTTGKVPDSLIRLGIRHRLANTISPFEQLDPEERQLKLIAHMEGLKNMPIAISTDAANEQHYELPTRFFQRCLGPHMKYSSGYWEEGVIDLAEAESRMLEITSQRADLRNGQKILELGCGWGSLTLWMAKHYPDSRITAVSNSRTQREHILEQAERRNLYNIEVITANMIDFEGLGESVFDRVVSVEMFEHMKNYQLLLQRISSWLRPEGKLFVHIFTHRENAYHYTAENDDDWMAKYFFTGGQMPSDDLLLYFQDHLRIEQHWQVSGQHYQKTSEAWLRNMDDHKDELFPLISETYGPENAIRWWTYWRVFFMACAELWGYRRGNEWIVSHYLFSNRKA</sequence>
<protein>
    <submittedName>
        <fullName evidence="1">SAM-dependent methyltransferase</fullName>
        <ecNumber evidence="1">2.1.1.-</ecNumber>
    </submittedName>
</protein>
<dbReference type="Pfam" id="PF02353">
    <property type="entry name" value="CMAS"/>
    <property type="match status" value="1"/>
</dbReference>
<comment type="caution">
    <text evidence="1">The sequence shown here is derived from an EMBL/GenBank/DDBJ whole genome shotgun (WGS) entry which is preliminary data.</text>
</comment>
<dbReference type="RefSeq" id="WP_386818342.1">
    <property type="nucleotide sequence ID" value="NZ_JBHUIT010000002.1"/>
</dbReference>
<dbReference type="CDD" id="cd02440">
    <property type="entry name" value="AdoMet_MTases"/>
    <property type="match status" value="1"/>
</dbReference>
<dbReference type="GO" id="GO:0008168">
    <property type="term" value="F:methyltransferase activity"/>
    <property type="evidence" value="ECO:0007669"/>
    <property type="project" value="UniProtKB-KW"/>
</dbReference>
<organism evidence="1 2">
    <name type="scientific">Luteolibacter algae</name>
    <dbReference type="NCBI Taxonomy" id="454151"/>
    <lineage>
        <taxon>Bacteria</taxon>
        <taxon>Pseudomonadati</taxon>
        <taxon>Verrucomicrobiota</taxon>
        <taxon>Verrucomicrobiia</taxon>
        <taxon>Verrucomicrobiales</taxon>
        <taxon>Verrucomicrobiaceae</taxon>
        <taxon>Luteolibacter</taxon>
    </lineage>
</organism>
<dbReference type="PANTHER" id="PTHR43832:SF1">
    <property type="entry name" value="S-ADENOSYL-L-METHIONINE-DEPENDENT METHYLTRANSFERASES SUPERFAMILY PROTEIN"/>
    <property type="match status" value="1"/>
</dbReference>
<dbReference type="InterPro" id="IPR029063">
    <property type="entry name" value="SAM-dependent_MTases_sf"/>
</dbReference>
<dbReference type="Gene3D" id="3.40.50.150">
    <property type="entry name" value="Vaccinia Virus protein VP39"/>
    <property type="match status" value="1"/>
</dbReference>
<name>A0ABW5D4P7_9BACT</name>
<dbReference type="EMBL" id="JBHUIT010000002">
    <property type="protein sequence ID" value="MFD2255686.1"/>
    <property type="molecule type" value="Genomic_DNA"/>
</dbReference>